<protein>
    <submittedName>
        <fullName evidence="2">Uncharacterized protein</fullName>
    </submittedName>
</protein>
<dbReference type="EMBL" id="JACSDZ010000001">
    <property type="protein sequence ID" value="KAF7418584.1"/>
    <property type="molecule type" value="Genomic_DNA"/>
</dbReference>
<keyword evidence="3" id="KW-1185">Reference proteome</keyword>
<reference evidence="2" key="1">
    <citation type="journal article" date="2020" name="G3 (Bethesda)">
        <title>High-Quality Assemblies for Three Invasive Social Wasps from the &lt;i&gt;Vespula&lt;/i&gt; Genus.</title>
        <authorList>
            <person name="Harrop T.W.R."/>
            <person name="Guhlin J."/>
            <person name="McLaughlin G.M."/>
            <person name="Permina E."/>
            <person name="Stockwell P."/>
            <person name="Gilligan J."/>
            <person name="Le Lec M.F."/>
            <person name="Gruber M.A.M."/>
            <person name="Quinn O."/>
            <person name="Lovegrove M."/>
            <person name="Duncan E.J."/>
            <person name="Remnant E.J."/>
            <person name="Van Eeckhoven J."/>
            <person name="Graham B."/>
            <person name="Knapp R.A."/>
            <person name="Langford K.W."/>
            <person name="Kronenberg Z."/>
            <person name="Press M.O."/>
            <person name="Eacker S.M."/>
            <person name="Wilson-Rankin E.E."/>
            <person name="Purcell J."/>
            <person name="Lester P.J."/>
            <person name="Dearden P.K."/>
        </authorList>
    </citation>
    <scope>NUCLEOTIDE SEQUENCE</scope>
    <source>
        <strain evidence="2">Linc-1</strain>
    </source>
</reference>
<feature type="region of interest" description="Disordered" evidence="1">
    <location>
        <begin position="1"/>
        <end position="35"/>
    </location>
</feature>
<gene>
    <name evidence="2" type="ORF">HZH68_001237</name>
</gene>
<dbReference type="Proteomes" id="UP000617340">
    <property type="component" value="Unassembled WGS sequence"/>
</dbReference>
<comment type="caution">
    <text evidence="2">The sequence shown here is derived from an EMBL/GenBank/DDBJ whole genome shotgun (WGS) entry which is preliminary data.</text>
</comment>
<proteinExistence type="predicted"/>
<evidence type="ECO:0000313" key="2">
    <source>
        <dbReference type="EMBL" id="KAF7418584.1"/>
    </source>
</evidence>
<evidence type="ECO:0000313" key="3">
    <source>
        <dbReference type="Proteomes" id="UP000617340"/>
    </source>
</evidence>
<dbReference type="AlphaFoldDB" id="A0A834NVQ4"/>
<feature type="compositionally biased region" description="Pro residues" evidence="1">
    <location>
        <begin position="12"/>
        <end position="32"/>
    </location>
</feature>
<evidence type="ECO:0000256" key="1">
    <source>
        <dbReference type="SAM" id="MobiDB-lite"/>
    </source>
</evidence>
<accession>A0A834NVQ4</accession>
<organism evidence="2 3">
    <name type="scientific">Vespula germanica</name>
    <name type="common">German yellow jacket</name>
    <name type="synonym">Paravespula germanica</name>
    <dbReference type="NCBI Taxonomy" id="30212"/>
    <lineage>
        <taxon>Eukaryota</taxon>
        <taxon>Metazoa</taxon>
        <taxon>Ecdysozoa</taxon>
        <taxon>Arthropoda</taxon>
        <taxon>Hexapoda</taxon>
        <taxon>Insecta</taxon>
        <taxon>Pterygota</taxon>
        <taxon>Neoptera</taxon>
        <taxon>Endopterygota</taxon>
        <taxon>Hymenoptera</taxon>
        <taxon>Apocrita</taxon>
        <taxon>Aculeata</taxon>
        <taxon>Vespoidea</taxon>
        <taxon>Vespidae</taxon>
        <taxon>Vespinae</taxon>
        <taxon>Vespula</taxon>
    </lineage>
</organism>
<name>A0A834NVQ4_VESGE</name>
<sequence>MVGGPVIRSPFVPRPLPPPSPPPPPPSPPSPSPSLTLPAALVSLNRINEITGILRNTAYHTSAICYMLIVVTT</sequence>